<accession>A0A512H5J4</accession>
<dbReference type="GO" id="GO:0006310">
    <property type="term" value="P:DNA recombination"/>
    <property type="evidence" value="ECO:0007669"/>
    <property type="project" value="UniProtKB-UniRule"/>
</dbReference>
<dbReference type="PANTHER" id="PTHR13710:SF105">
    <property type="entry name" value="ATP-DEPENDENT DNA HELICASE Q1"/>
    <property type="match status" value="1"/>
</dbReference>
<dbReference type="SMART" id="SM00490">
    <property type="entry name" value="HELICc"/>
    <property type="match status" value="1"/>
</dbReference>
<keyword evidence="7" id="KW-0378">Hydrolase</keyword>
<dbReference type="FunFam" id="3.40.50.300:FF:000156">
    <property type="entry name" value="ATP-dependent DNA helicase recQ"/>
    <property type="match status" value="1"/>
</dbReference>
<dbReference type="InterPro" id="IPR011545">
    <property type="entry name" value="DEAD/DEAH_box_helicase_dom"/>
</dbReference>
<feature type="domain" description="Helicase C-terminal" evidence="19">
    <location>
        <begin position="219"/>
        <end position="366"/>
    </location>
</feature>
<keyword evidence="21" id="KW-1185">Reference proteome</keyword>
<dbReference type="GO" id="GO:0003677">
    <property type="term" value="F:DNA binding"/>
    <property type="evidence" value="ECO:0007669"/>
    <property type="project" value="UniProtKB-KW"/>
</dbReference>
<sequence>MSSPLASDALALLHRVFGFKTFRPGQQAIIDAILAGRDVLAIMPTGAGKSLCYQLPALMRPGVTLVVSPLIALMRDQVAQLRALGVEAGSLNSTTSPEEYQHLRDVLRAGEPLLLYVAPERLARPGTLEYLARHPIKALVIDEAHCVSQWGHDFRPEYLTLGQVRQALGNIQTLAFTATADTATRADIEQRLFPEPPERFVGGFDRPNLFLAMRPKTDTRRQILAFVKAHKGDSGIIYCASRAGTEALADALSVSGVRALPYHAGLDKAVREANQDAFVAEDGLVMVATIAFGMGIDKPDVRFVCHANMPRSIEAYYQEIGRAGRDGLPADTLTFYGLDDMRLYRSRIEEGAADDDRKRLDIQRLNALFALCEAPRCRRQTLLAYFGETIEPCGHCDICQHGVVTTDATVEARKVMSAMLRTGQRFATEHLVNILMGTETDAVREWNHHHLPTFGVGRDHARPVWRALFRQMYAAGLIEPDFLAHGRWTMTPRGNAVLRQGEPFLVRADVLDAASGTPGRRPPATAAPRPALADKDRALFEALRVVRRTLAETESVPPYVIFPDRTLIEMASRRPRRLADLEGIHGIGARKLARYGAAFLAVLEQAPAES</sequence>
<dbReference type="EC" id="5.6.2.4" evidence="16"/>
<feature type="domain" description="Helicase ATP-binding" evidence="18">
    <location>
        <begin position="30"/>
        <end position="198"/>
    </location>
</feature>
<keyword evidence="13" id="KW-0234">DNA repair</keyword>
<dbReference type="Gene3D" id="3.40.50.300">
    <property type="entry name" value="P-loop containing nucleotide triphosphate hydrolases"/>
    <property type="match status" value="2"/>
</dbReference>
<evidence type="ECO:0000256" key="8">
    <source>
        <dbReference type="ARBA" id="ARBA00022806"/>
    </source>
</evidence>
<evidence type="ECO:0000256" key="7">
    <source>
        <dbReference type="ARBA" id="ARBA00022801"/>
    </source>
</evidence>
<dbReference type="InterPro" id="IPR032284">
    <property type="entry name" value="RecQ_Zn-bd"/>
</dbReference>
<dbReference type="NCBIfam" id="TIGR01389">
    <property type="entry name" value="recQ"/>
    <property type="match status" value="1"/>
</dbReference>
<dbReference type="PROSITE" id="PS51194">
    <property type="entry name" value="HELICASE_CTER"/>
    <property type="match status" value="1"/>
</dbReference>
<evidence type="ECO:0000256" key="13">
    <source>
        <dbReference type="ARBA" id="ARBA00023204"/>
    </source>
</evidence>
<gene>
    <name evidence="20" type="ORF">ROR02_08150</name>
</gene>
<dbReference type="Pfam" id="PF16124">
    <property type="entry name" value="RecQ_Zn_bind"/>
    <property type="match status" value="1"/>
</dbReference>
<dbReference type="SUPFAM" id="SSF47819">
    <property type="entry name" value="HRDC-like"/>
    <property type="match status" value="1"/>
</dbReference>
<evidence type="ECO:0000256" key="15">
    <source>
        <dbReference type="ARBA" id="ARBA00034617"/>
    </source>
</evidence>
<dbReference type="GO" id="GO:0005737">
    <property type="term" value="C:cytoplasm"/>
    <property type="evidence" value="ECO:0007669"/>
    <property type="project" value="TreeGrafter"/>
</dbReference>
<keyword evidence="4" id="KW-0479">Metal-binding</keyword>
<evidence type="ECO:0000256" key="2">
    <source>
        <dbReference type="ARBA" id="ARBA00001947"/>
    </source>
</evidence>
<dbReference type="SMART" id="SM00487">
    <property type="entry name" value="DEXDc"/>
    <property type="match status" value="1"/>
</dbReference>
<comment type="caution">
    <text evidence="20">The sequence shown here is derived from an EMBL/GenBank/DDBJ whole genome shotgun (WGS) entry which is preliminary data.</text>
</comment>
<dbReference type="GO" id="GO:0043590">
    <property type="term" value="C:bacterial nucleoid"/>
    <property type="evidence" value="ECO:0007669"/>
    <property type="project" value="TreeGrafter"/>
</dbReference>
<keyword evidence="9" id="KW-0862">Zinc</keyword>
<dbReference type="InterPro" id="IPR027417">
    <property type="entry name" value="P-loop_NTPase"/>
</dbReference>
<dbReference type="NCBIfam" id="TIGR00614">
    <property type="entry name" value="recQ_fam"/>
    <property type="match status" value="1"/>
</dbReference>
<evidence type="ECO:0000313" key="20">
    <source>
        <dbReference type="EMBL" id="GEO80684.1"/>
    </source>
</evidence>
<evidence type="ECO:0000256" key="3">
    <source>
        <dbReference type="ARBA" id="ARBA00005446"/>
    </source>
</evidence>
<dbReference type="InterPro" id="IPR036388">
    <property type="entry name" value="WH-like_DNA-bd_sf"/>
</dbReference>
<dbReference type="SMART" id="SM00956">
    <property type="entry name" value="RQC"/>
    <property type="match status" value="1"/>
</dbReference>
<evidence type="ECO:0000259" key="17">
    <source>
        <dbReference type="PROSITE" id="PS50967"/>
    </source>
</evidence>
<keyword evidence="14" id="KW-0413">Isomerase</keyword>
<dbReference type="PANTHER" id="PTHR13710">
    <property type="entry name" value="DNA HELICASE RECQ FAMILY MEMBER"/>
    <property type="match status" value="1"/>
</dbReference>
<dbReference type="InterPro" id="IPR006293">
    <property type="entry name" value="DNA_helicase_ATP-dep_RecQ_bac"/>
</dbReference>
<dbReference type="GO" id="GO:0006281">
    <property type="term" value="P:DNA repair"/>
    <property type="evidence" value="ECO:0007669"/>
    <property type="project" value="UniProtKB-KW"/>
</dbReference>
<evidence type="ECO:0000259" key="19">
    <source>
        <dbReference type="PROSITE" id="PS51194"/>
    </source>
</evidence>
<name>A0A512H5J4_9PROT</name>
<dbReference type="GO" id="GO:0006260">
    <property type="term" value="P:DNA replication"/>
    <property type="evidence" value="ECO:0007669"/>
    <property type="project" value="InterPro"/>
</dbReference>
<evidence type="ECO:0000256" key="11">
    <source>
        <dbReference type="ARBA" id="ARBA00023125"/>
    </source>
</evidence>
<feature type="domain" description="HRDC" evidence="17">
    <location>
        <begin position="533"/>
        <end position="610"/>
    </location>
</feature>
<keyword evidence="5" id="KW-0547">Nucleotide-binding</keyword>
<dbReference type="Proteomes" id="UP000321567">
    <property type="component" value="Unassembled WGS sequence"/>
</dbReference>
<dbReference type="GO" id="GO:0030894">
    <property type="term" value="C:replisome"/>
    <property type="evidence" value="ECO:0007669"/>
    <property type="project" value="TreeGrafter"/>
</dbReference>
<dbReference type="GO" id="GO:0043138">
    <property type="term" value="F:3'-5' DNA helicase activity"/>
    <property type="evidence" value="ECO:0007669"/>
    <property type="project" value="UniProtKB-EC"/>
</dbReference>
<evidence type="ECO:0000256" key="4">
    <source>
        <dbReference type="ARBA" id="ARBA00022723"/>
    </source>
</evidence>
<comment type="similarity">
    <text evidence="3">Belongs to the helicase family. RecQ subfamily.</text>
</comment>
<dbReference type="CDD" id="cd18794">
    <property type="entry name" value="SF2_C_RecQ"/>
    <property type="match status" value="1"/>
</dbReference>
<evidence type="ECO:0000256" key="9">
    <source>
        <dbReference type="ARBA" id="ARBA00022833"/>
    </source>
</evidence>
<keyword evidence="6" id="KW-0227">DNA damage</keyword>
<dbReference type="SUPFAM" id="SSF52540">
    <property type="entry name" value="P-loop containing nucleoside triphosphate hydrolases"/>
    <property type="match status" value="1"/>
</dbReference>
<dbReference type="PROSITE" id="PS50967">
    <property type="entry name" value="HRDC"/>
    <property type="match status" value="1"/>
</dbReference>
<dbReference type="GO" id="GO:0009432">
    <property type="term" value="P:SOS response"/>
    <property type="evidence" value="ECO:0007669"/>
    <property type="project" value="UniProtKB-UniRule"/>
</dbReference>
<evidence type="ECO:0000256" key="5">
    <source>
        <dbReference type="ARBA" id="ARBA00022741"/>
    </source>
</evidence>
<evidence type="ECO:0000313" key="21">
    <source>
        <dbReference type="Proteomes" id="UP000321567"/>
    </source>
</evidence>
<evidence type="ECO:0000256" key="10">
    <source>
        <dbReference type="ARBA" id="ARBA00022840"/>
    </source>
</evidence>
<dbReference type="InterPro" id="IPR044876">
    <property type="entry name" value="HRDC_dom_sf"/>
</dbReference>
<comment type="cofactor">
    <cofactor evidence="2">
        <name>Zn(2+)</name>
        <dbReference type="ChEBI" id="CHEBI:29105"/>
    </cofactor>
</comment>
<dbReference type="InterPro" id="IPR014001">
    <property type="entry name" value="Helicase_ATP-bd"/>
</dbReference>
<dbReference type="RefSeq" id="WP_147162736.1">
    <property type="nucleotide sequence ID" value="NZ_BJZO01000014.1"/>
</dbReference>
<keyword evidence="10" id="KW-0067">ATP-binding</keyword>
<keyword evidence="12" id="KW-0233">DNA recombination</keyword>
<evidence type="ECO:0000259" key="18">
    <source>
        <dbReference type="PROSITE" id="PS51192"/>
    </source>
</evidence>
<organism evidence="20 21">
    <name type="scientific">Pararhodospirillum oryzae</name>
    <dbReference type="NCBI Taxonomy" id="478448"/>
    <lineage>
        <taxon>Bacteria</taxon>
        <taxon>Pseudomonadati</taxon>
        <taxon>Pseudomonadota</taxon>
        <taxon>Alphaproteobacteria</taxon>
        <taxon>Rhodospirillales</taxon>
        <taxon>Rhodospirillaceae</taxon>
        <taxon>Pararhodospirillum</taxon>
    </lineage>
</organism>
<dbReference type="CDD" id="cd17920">
    <property type="entry name" value="DEXHc_RecQ"/>
    <property type="match status" value="1"/>
</dbReference>
<evidence type="ECO:0000256" key="16">
    <source>
        <dbReference type="NCBIfam" id="TIGR01389"/>
    </source>
</evidence>
<proteinExistence type="inferred from homology"/>
<dbReference type="EMBL" id="BJZO01000014">
    <property type="protein sequence ID" value="GEO80684.1"/>
    <property type="molecule type" value="Genomic_DNA"/>
</dbReference>
<dbReference type="InterPro" id="IPR010997">
    <property type="entry name" value="HRDC-like_sf"/>
</dbReference>
<dbReference type="Pfam" id="PF00570">
    <property type="entry name" value="HRDC"/>
    <property type="match status" value="1"/>
</dbReference>
<dbReference type="GO" id="GO:0046872">
    <property type="term" value="F:metal ion binding"/>
    <property type="evidence" value="ECO:0007669"/>
    <property type="project" value="UniProtKB-KW"/>
</dbReference>
<dbReference type="InterPro" id="IPR018982">
    <property type="entry name" value="RQC_domain"/>
</dbReference>
<dbReference type="Gene3D" id="1.10.150.80">
    <property type="entry name" value="HRDC domain"/>
    <property type="match status" value="1"/>
</dbReference>
<evidence type="ECO:0000256" key="1">
    <source>
        <dbReference type="ARBA" id="ARBA00001946"/>
    </source>
</evidence>
<dbReference type="Pfam" id="PF00270">
    <property type="entry name" value="DEAD"/>
    <property type="match status" value="1"/>
</dbReference>
<dbReference type="InterPro" id="IPR002121">
    <property type="entry name" value="HRDC_dom"/>
</dbReference>
<dbReference type="AlphaFoldDB" id="A0A512H5J4"/>
<evidence type="ECO:0000256" key="12">
    <source>
        <dbReference type="ARBA" id="ARBA00023172"/>
    </source>
</evidence>
<keyword evidence="11" id="KW-0238">DNA-binding</keyword>
<dbReference type="InterPro" id="IPR036390">
    <property type="entry name" value="WH_DNA-bd_sf"/>
</dbReference>
<dbReference type="GO" id="GO:0005524">
    <property type="term" value="F:ATP binding"/>
    <property type="evidence" value="ECO:0007669"/>
    <property type="project" value="UniProtKB-KW"/>
</dbReference>
<dbReference type="FunFam" id="3.40.50.300:FF:000296">
    <property type="entry name" value="ATP-dependent DNA helicase RecQ"/>
    <property type="match status" value="1"/>
</dbReference>
<dbReference type="Gene3D" id="1.10.10.10">
    <property type="entry name" value="Winged helix-like DNA-binding domain superfamily/Winged helix DNA-binding domain"/>
    <property type="match status" value="1"/>
</dbReference>
<protein>
    <recommendedName>
        <fullName evidence="16">DNA helicase RecQ</fullName>
        <ecNumber evidence="16">5.6.2.4</ecNumber>
    </recommendedName>
</protein>
<dbReference type="SUPFAM" id="SSF46785">
    <property type="entry name" value="Winged helix' DNA-binding domain"/>
    <property type="match status" value="1"/>
</dbReference>
<reference evidence="20 21" key="1">
    <citation type="submission" date="2019-07" db="EMBL/GenBank/DDBJ databases">
        <title>Whole genome shotgun sequence of Rhodospirillum oryzae NBRC 107573.</title>
        <authorList>
            <person name="Hosoyama A."/>
            <person name="Uohara A."/>
            <person name="Ohji S."/>
            <person name="Ichikawa N."/>
        </authorList>
    </citation>
    <scope>NUCLEOTIDE SEQUENCE [LARGE SCALE GENOMIC DNA]</scope>
    <source>
        <strain evidence="20 21">NBRC 107573</strain>
    </source>
</reference>
<dbReference type="Pfam" id="PF09382">
    <property type="entry name" value="RQC"/>
    <property type="match status" value="1"/>
</dbReference>
<dbReference type="GO" id="GO:0009378">
    <property type="term" value="F:four-way junction helicase activity"/>
    <property type="evidence" value="ECO:0007669"/>
    <property type="project" value="TreeGrafter"/>
</dbReference>
<dbReference type="InterPro" id="IPR004589">
    <property type="entry name" value="DNA_helicase_ATP-dep_RecQ"/>
</dbReference>
<evidence type="ECO:0000256" key="6">
    <source>
        <dbReference type="ARBA" id="ARBA00022763"/>
    </source>
</evidence>
<comment type="cofactor">
    <cofactor evidence="1">
        <name>Mg(2+)</name>
        <dbReference type="ChEBI" id="CHEBI:18420"/>
    </cofactor>
</comment>
<comment type="catalytic activity">
    <reaction evidence="15">
        <text>Couples ATP hydrolysis with the unwinding of duplex DNA by translocating in the 3'-5' direction.</text>
        <dbReference type="EC" id="5.6.2.4"/>
    </reaction>
</comment>
<dbReference type="PROSITE" id="PS51192">
    <property type="entry name" value="HELICASE_ATP_BIND_1"/>
    <property type="match status" value="1"/>
</dbReference>
<dbReference type="GO" id="GO:0016787">
    <property type="term" value="F:hydrolase activity"/>
    <property type="evidence" value="ECO:0007669"/>
    <property type="project" value="UniProtKB-KW"/>
</dbReference>
<dbReference type="InterPro" id="IPR001650">
    <property type="entry name" value="Helicase_C-like"/>
</dbReference>
<dbReference type="Pfam" id="PF00271">
    <property type="entry name" value="Helicase_C"/>
    <property type="match status" value="1"/>
</dbReference>
<dbReference type="SMART" id="SM00341">
    <property type="entry name" value="HRDC"/>
    <property type="match status" value="1"/>
</dbReference>
<evidence type="ECO:0000256" key="14">
    <source>
        <dbReference type="ARBA" id="ARBA00023235"/>
    </source>
</evidence>
<dbReference type="OrthoDB" id="9760034at2"/>
<keyword evidence="8 20" id="KW-0347">Helicase</keyword>